<keyword evidence="2" id="KW-0732">Signal</keyword>
<evidence type="ECO:0000256" key="2">
    <source>
        <dbReference type="SAM" id="SignalP"/>
    </source>
</evidence>
<feature type="signal peptide" evidence="2">
    <location>
        <begin position="1"/>
        <end position="16"/>
    </location>
</feature>
<comment type="caution">
    <text evidence="3">The sequence shown here is derived from an EMBL/GenBank/DDBJ whole genome shotgun (WGS) entry which is preliminary data.</text>
</comment>
<evidence type="ECO:0000313" key="3">
    <source>
        <dbReference type="EMBL" id="KAK3396641.1"/>
    </source>
</evidence>
<dbReference type="Proteomes" id="UP001281003">
    <property type="component" value="Unassembled WGS sequence"/>
</dbReference>
<dbReference type="AlphaFoldDB" id="A0AAE0PB34"/>
<protein>
    <submittedName>
        <fullName evidence="3">Uncharacterized protein</fullName>
    </submittedName>
</protein>
<gene>
    <name evidence="3" type="ORF">B0T20DRAFT_481618</name>
</gene>
<reference evidence="3" key="2">
    <citation type="submission" date="2023-07" db="EMBL/GenBank/DDBJ databases">
        <authorList>
            <consortium name="Lawrence Berkeley National Laboratory"/>
            <person name="Haridas S."/>
            <person name="Hensen N."/>
            <person name="Bonometti L."/>
            <person name="Westerberg I."/>
            <person name="Brannstrom I.O."/>
            <person name="Guillou S."/>
            <person name="Cros-Aarteil S."/>
            <person name="Calhoun S."/>
            <person name="Kuo A."/>
            <person name="Mondo S."/>
            <person name="Pangilinan J."/>
            <person name="Riley R."/>
            <person name="LaButti K."/>
            <person name="Andreopoulos B."/>
            <person name="Lipzen A."/>
            <person name="Chen C."/>
            <person name="Yanf M."/>
            <person name="Daum C."/>
            <person name="Ng V."/>
            <person name="Clum A."/>
            <person name="Steindorff A."/>
            <person name="Ohm R."/>
            <person name="Martin F."/>
            <person name="Silar P."/>
            <person name="Natvig D."/>
            <person name="Lalanne C."/>
            <person name="Gautier V."/>
            <person name="Ament-velasquez S.L."/>
            <person name="Kruys A."/>
            <person name="Hutchinson M.I."/>
            <person name="Powell A.J."/>
            <person name="Barry K."/>
            <person name="Miller A.N."/>
            <person name="Grigoriev I.V."/>
            <person name="Debuchy R."/>
            <person name="Gladieux P."/>
            <person name="Thoren M.H."/>
            <person name="Johannesson H."/>
        </authorList>
    </citation>
    <scope>NUCLEOTIDE SEQUENCE</scope>
    <source>
        <strain evidence="3">FGSC 1904</strain>
    </source>
</reference>
<feature type="chain" id="PRO_5041946285" evidence="2">
    <location>
        <begin position="17"/>
        <end position="128"/>
    </location>
</feature>
<keyword evidence="4" id="KW-1185">Reference proteome</keyword>
<sequence length="128" mass="13227">MHLSTLLPVLLASSTAASLMPPSPLITASIAKRNVWDDVVHGVESLYSEAMATSTTIEPSPSPAGTAAVQEGTEDKKDTNSTEVKGSKCFGCFTGGANWSKHNGGGILERPRLLALAGVGLLVFGLFA</sequence>
<organism evidence="3 4">
    <name type="scientific">Sordaria brevicollis</name>
    <dbReference type="NCBI Taxonomy" id="83679"/>
    <lineage>
        <taxon>Eukaryota</taxon>
        <taxon>Fungi</taxon>
        <taxon>Dikarya</taxon>
        <taxon>Ascomycota</taxon>
        <taxon>Pezizomycotina</taxon>
        <taxon>Sordariomycetes</taxon>
        <taxon>Sordariomycetidae</taxon>
        <taxon>Sordariales</taxon>
        <taxon>Sordariaceae</taxon>
        <taxon>Sordaria</taxon>
    </lineage>
</organism>
<name>A0AAE0PB34_SORBR</name>
<reference evidence="3" key="1">
    <citation type="journal article" date="2023" name="Mol. Phylogenet. Evol.">
        <title>Genome-scale phylogeny and comparative genomics of the fungal order Sordariales.</title>
        <authorList>
            <person name="Hensen N."/>
            <person name="Bonometti L."/>
            <person name="Westerberg I."/>
            <person name="Brannstrom I.O."/>
            <person name="Guillou S."/>
            <person name="Cros-Aarteil S."/>
            <person name="Calhoun S."/>
            <person name="Haridas S."/>
            <person name="Kuo A."/>
            <person name="Mondo S."/>
            <person name="Pangilinan J."/>
            <person name="Riley R."/>
            <person name="LaButti K."/>
            <person name="Andreopoulos B."/>
            <person name="Lipzen A."/>
            <person name="Chen C."/>
            <person name="Yan M."/>
            <person name="Daum C."/>
            <person name="Ng V."/>
            <person name="Clum A."/>
            <person name="Steindorff A."/>
            <person name="Ohm R.A."/>
            <person name="Martin F."/>
            <person name="Silar P."/>
            <person name="Natvig D.O."/>
            <person name="Lalanne C."/>
            <person name="Gautier V."/>
            <person name="Ament-Velasquez S.L."/>
            <person name="Kruys A."/>
            <person name="Hutchinson M.I."/>
            <person name="Powell A.J."/>
            <person name="Barry K."/>
            <person name="Miller A.N."/>
            <person name="Grigoriev I.V."/>
            <person name="Debuchy R."/>
            <person name="Gladieux P."/>
            <person name="Hiltunen Thoren M."/>
            <person name="Johannesson H."/>
        </authorList>
    </citation>
    <scope>NUCLEOTIDE SEQUENCE</scope>
    <source>
        <strain evidence="3">FGSC 1904</strain>
    </source>
</reference>
<proteinExistence type="predicted"/>
<evidence type="ECO:0000256" key="1">
    <source>
        <dbReference type="SAM" id="MobiDB-lite"/>
    </source>
</evidence>
<feature type="region of interest" description="Disordered" evidence="1">
    <location>
        <begin position="53"/>
        <end position="83"/>
    </location>
</feature>
<accession>A0AAE0PB34</accession>
<dbReference type="EMBL" id="JAUTDP010000009">
    <property type="protein sequence ID" value="KAK3396641.1"/>
    <property type="molecule type" value="Genomic_DNA"/>
</dbReference>
<evidence type="ECO:0000313" key="4">
    <source>
        <dbReference type="Proteomes" id="UP001281003"/>
    </source>
</evidence>